<proteinExistence type="inferred from homology"/>
<dbReference type="PANTHER" id="PTHR43000">
    <property type="entry name" value="DTDP-D-GLUCOSE 4,6-DEHYDRATASE-RELATED"/>
    <property type="match status" value="1"/>
</dbReference>
<reference evidence="3 4" key="1">
    <citation type="submission" date="2019-04" db="EMBL/GenBank/DDBJ databases">
        <title>Genome sequence of Bacillus hwajinpoensis strain Y2.</title>
        <authorList>
            <person name="Fair J.L."/>
            <person name="Maclea K.S."/>
        </authorList>
    </citation>
    <scope>NUCLEOTIDE SEQUENCE [LARGE SCALE GENOMIC DNA]</scope>
    <source>
        <strain evidence="3 4">Y2</strain>
    </source>
</reference>
<protein>
    <submittedName>
        <fullName evidence="3">NAD-dependent epimerase/dehydratase family protein</fullName>
    </submittedName>
</protein>
<accession>A0A4U1MK70</accession>
<dbReference type="AlphaFoldDB" id="A0A4U1MK70"/>
<evidence type="ECO:0000256" key="1">
    <source>
        <dbReference type="ARBA" id="ARBA00007637"/>
    </source>
</evidence>
<gene>
    <name evidence="3" type="ORF">FBF83_03400</name>
</gene>
<organism evidence="3 4">
    <name type="scientific">Guptibacillus hwajinpoensis</name>
    <dbReference type="NCBI Taxonomy" id="208199"/>
    <lineage>
        <taxon>Bacteria</taxon>
        <taxon>Bacillati</taxon>
        <taxon>Bacillota</taxon>
        <taxon>Bacilli</taxon>
        <taxon>Bacillales</taxon>
        <taxon>Guptibacillaceae</taxon>
        <taxon>Guptibacillus</taxon>
    </lineage>
</organism>
<dbReference type="SUPFAM" id="SSF51735">
    <property type="entry name" value="NAD(P)-binding Rossmann-fold domains"/>
    <property type="match status" value="1"/>
</dbReference>
<sequence>MKNKPTILITGASGFTGQHACQHFVQLGWHVIAVVRKHHFDLTRVKVCKCNVTDKYEVTALISKEQPDFVLHLAGLNSVAASWEDPDQSIEANVLSTLYLLEAVRTESPRTRVVVVGSALQHDFIKDGPPPHPYSLSKSMQMVIAESWASLYKVNVILAKPSNLIGPGNSNGVCSVIARKIVQMEEKQQVDGKLYLNDLSIQRDFLDVRDVITAYDLLLQSGEIGKVYEIGSGKSHALEEIVLHMKRLTKINITIEAKENRNNEPKVKMTMKDINALGWTPTRSLHSSLSDTLNYYRNSTPEQ</sequence>
<comment type="caution">
    <text evidence="3">The sequence shown here is derived from an EMBL/GenBank/DDBJ whole genome shotgun (WGS) entry which is preliminary data.</text>
</comment>
<evidence type="ECO:0000313" key="4">
    <source>
        <dbReference type="Proteomes" id="UP000310541"/>
    </source>
</evidence>
<dbReference type="InterPro" id="IPR001509">
    <property type="entry name" value="Epimerase_deHydtase"/>
</dbReference>
<dbReference type="Pfam" id="PF01370">
    <property type="entry name" value="Epimerase"/>
    <property type="match status" value="1"/>
</dbReference>
<evidence type="ECO:0000313" key="3">
    <source>
        <dbReference type="EMBL" id="TKD71859.1"/>
    </source>
</evidence>
<evidence type="ECO:0000259" key="2">
    <source>
        <dbReference type="Pfam" id="PF01370"/>
    </source>
</evidence>
<dbReference type="Gene3D" id="3.40.50.720">
    <property type="entry name" value="NAD(P)-binding Rossmann-like Domain"/>
    <property type="match status" value="1"/>
</dbReference>
<dbReference type="OrthoDB" id="9779041at2"/>
<dbReference type="Gene3D" id="3.90.25.10">
    <property type="entry name" value="UDP-galactose 4-epimerase, domain 1"/>
    <property type="match status" value="1"/>
</dbReference>
<name>A0A4U1MK70_9BACL</name>
<dbReference type="EMBL" id="SWFM01000001">
    <property type="protein sequence ID" value="TKD71859.1"/>
    <property type="molecule type" value="Genomic_DNA"/>
</dbReference>
<feature type="domain" description="NAD-dependent epimerase/dehydratase" evidence="2">
    <location>
        <begin position="7"/>
        <end position="231"/>
    </location>
</feature>
<dbReference type="Proteomes" id="UP000310541">
    <property type="component" value="Unassembled WGS sequence"/>
</dbReference>
<dbReference type="InterPro" id="IPR036291">
    <property type="entry name" value="NAD(P)-bd_dom_sf"/>
</dbReference>
<comment type="similarity">
    <text evidence="1">Belongs to the NAD(P)-dependent epimerase/dehydratase family.</text>
</comment>
<dbReference type="RefSeq" id="WP_136945712.1">
    <property type="nucleotide sequence ID" value="NZ_SWFM01000001.1"/>
</dbReference>